<dbReference type="PANTHER" id="PTHR24198:SF165">
    <property type="entry name" value="ANKYRIN REPEAT-CONTAINING PROTEIN-RELATED"/>
    <property type="match status" value="1"/>
</dbReference>
<organism evidence="4 5">
    <name type="scientific">Tuber borchii</name>
    <name type="common">White truffle</name>
    <dbReference type="NCBI Taxonomy" id="42251"/>
    <lineage>
        <taxon>Eukaryota</taxon>
        <taxon>Fungi</taxon>
        <taxon>Dikarya</taxon>
        <taxon>Ascomycota</taxon>
        <taxon>Pezizomycotina</taxon>
        <taxon>Pezizomycetes</taxon>
        <taxon>Pezizales</taxon>
        <taxon>Tuberaceae</taxon>
        <taxon>Tuber</taxon>
    </lineage>
</organism>
<dbReference type="InterPro" id="IPR036770">
    <property type="entry name" value="Ankyrin_rpt-contain_sf"/>
</dbReference>
<dbReference type="OrthoDB" id="195446at2759"/>
<dbReference type="Gene3D" id="1.25.40.20">
    <property type="entry name" value="Ankyrin repeat-containing domain"/>
    <property type="match status" value="3"/>
</dbReference>
<keyword evidence="1" id="KW-0677">Repeat</keyword>
<gene>
    <name evidence="4" type="ORF">B9Z19DRAFT_1084274</name>
</gene>
<dbReference type="SMART" id="SM00248">
    <property type="entry name" value="ANK"/>
    <property type="match status" value="7"/>
</dbReference>
<accession>A0A2T6ZSB9</accession>
<feature type="repeat" description="ANK" evidence="3">
    <location>
        <begin position="216"/>
        <end position="271"/>
    </location>
</feature>
<dbReference type="Proteomes" id="UP000244722">
    <property type="component" value="Unassembled WGS sequence"/>
</dbReference>
<keyword evidence="5" id="KW-1185">Reference proteome</keyword>
<comment type="caution">
    <text evidence="4">The sequence shown here is derived from an EMBL/GenBank/DDBJ whole genome shotgun (WGS) entry which is preliminary data.</text>
</comment>
<dbReference type="EMBL" id="NESQ01000121">
    <property type="protein sequence ID" value="PUU78367.1"/>
    <property type="molecule type" value="Genomic_DNA"/>
</dbReference>
<dbReference type="AlphaFoldDB" id="A0A2T6ZSB9"/>
<dbReference type="STRING" id="42251.A0A2T6ZSB9"/>
<evidence type="ECO:0000313" key="4">
    <source>
        <dbReference type="EMBL" id="PUU78367.1"/>
    </source>
</evidence>
<evidence type="ECO:0000313" key="5">
    <source>
        <dbReference type="Proteomes" id="UP000244722"/>
    </source>
</evidence>
<evidence type="ECO:0000256" key="3">
    <source>
        <dbReference type="PROSITE-ProRule" id="PRU00023"/>
    </source>
</evidence>
<dbReference type="GO" id="GO:0005737">
    <property type="term" value="C:cytoplasm"/>
    <property type="evidence" value="ECO:0007669"/>
    <property type="project" value="TreeGrafter"/>
</dbReference>
<dbReference type="SUPFAM" id="SSF48403">
    <property type="entry name" value="Ankyrin repeat"/>
    <property type="match status" value="1"/>
</dbReference>
<sequence length="332" mass="36895">MLLDLPLDPAAKNSHGKIPLHYAVSGKNESAIQVLLKIYLKELPATSAFPELPQKKRLLFENWCASEAKAALFYSLRPTPHQSIDTLKTALRWAESKNNRTIASLIVDNIFQLIPNDPDPTYVFSALLHWAAEEGLELVLKVLLEKGEPKVDKFGSTLLHKASFAGHSAIVGFLLGKFTDPQVRSAALFIASWRGYESIVNLLLDIGVDLESKNEDGQTALHWAVIASDMKSALQTLNAPGTRKRPKNKTVNIGMVKLLIDRGAKVNERNSVEQTPLHWAVVRGDLKAIELLLENGADLKAKDDEGADVIEWAANYSETDEVYRLVKSWEQR</sequence>
<dbReference type="PROSITE" id="PS50088">
    <property type="entry name" value="ANK_REPEAT"/>
    <property type="match status" value="2"/>
</dbReference>
<keyword evidence="2 3" id="KW-0040">ANK repeat</keyword>
<dbReference type="InterPro" id="IPR002110">
    <property type="entry name" value="Ankyrin_rpt"/>
</dbReference>
<name>A0A2T6ZSB9_TUBBO</name>
<feature type="repeat" description="ANK" evidence="3">
    <location>
        <begin position="272"/>
        <end position="304"/>
    </location>
</feature>
<dbReference type="PANTHER" id="PTHR24198">
    <property type="entry name" value="ANKYRIN REPEAT AND PROTEIN KINASE DOMAIN-CONTAINING PROTEIN"/>
    <property type="match status" value="1"/>
</dbReference>
<evidence type="ECO:0000256" key="1">
    <source>
        <dbReference type="ARBA" id="ARBA00022737"/>
    </source>
</evidence>
<dbReference type="PROSITE" id="PS50297">
    <property type="entry name" value="ANK_REP_REGION"/>
    <property type="match status" value="1"/>
</dbReference>
<proteinExistence type="predicted"/>
<dbReference type="PRINTS" id="PR01415">
    <property type="entry name" value="ANKYRIN"/>
</dbReference>
<protein>
    <submittedName>
        <fullName evidence="4">Ankyrin repeat-containing domain protein</fullName>
    </submittedName>
</protein>
<evidence type="ECO:0000256" key="2">
    <source>
        <dbReference type="ARBA" id="ARBA00023043"/>
    </source>
</evidence>
<dbReference type="Pfam" id="PF12796">
    <property type="entry name" value="Ank_2"/>
    <property type="match status" value="2"/>
</dbReference>
<reference evidence="4 5" key="1">
    <citation type="submission" date="2017-04" db="EMBL/GenBank/DDBJ databases">
        <title>Draft genome sequence of Tuber borchii Vittad., a whitish edible truffle.</title>
        <authorList>
            <consortium name="DOE Joint Genome Institute"/>
            <person name="Murat C."/>
            <person name="Kuo A."/>
            <person name="Barry K.W."/>
            <person name="Clum A."/>
            <person name="Dockter R.B."/>
            <person name="Fauchery L."/>
            <person name="Iotti M."/>
            <person name="Kohler A."/>
            <person name="Labutti K."/>
            <person name="Lindquist E.A."/>
            <person name="Lipzen A."/>
            <person name="Ohm R.A."/>
            <person name="Wang M."/>
            <person name="Grigoriev I.V."/>
            <person name="Zambonelli A."/>
            <person name="Martin F.M."/>
        </authorList>
    </citation>
    <scope>NUCLEOTIDE SEQUENCE [LARGE SCALE GENOMIC DNA]</scope>
    <source>
        <strain evidence="4 5">Tbo3840</strain>
    </source>
</reference>